<reference evidence="2 3" key="1">
    <citation type="journal article" date="2016" name="Nat. Commun.">
        <title>Thousands of microbial genomes shed light on interconnected biogeochemical processes in an aquifer system.</title>
        <authorList>
            <person name="Anantharaman K."/>
            <person name="Brown C.T."/>
            <person name="Hug L.A."/>
            <person name="Sharon I."/>
            <person name="Castelle C.J."/>
            <person name="Probst A.J."/>
            <person name="Thomas B.C."/>
            <person name="Singh A."/>
            <person name="Wilkins M.J."/>
            <person name="Karaoz U."/>
            <person name="Brodie E.L."/>
            <person name="Williams K.H."/>
            <person name="Hubbard S.S."/>
            <person name="Banfield J.F."/>
        </authorList>
    </citation>
    <scope>NUCLEOTIDE SEQUENCE [LARGE SCALE GENOMIC DNA]</scope>
</reference>
<organism evidence="2 3">
    <name type="scientific">Candidatus Woesebacteria bacterium RIFCSPHIGHO2_01_FULL_44_21</name>
    <dbReference type="NCBI Taxonomy" id="1802503"/>
    <lineage>
        <taxon>Bacteria</taxon>
        <taxon>Candidatus Woeseibacteriota</taxon>
    </lineage>
</organism>
<keyword evidence="1" id="KW-0472">Membrane</keyword>
<evidence type="ECO:0000313" key="2">
    <source>
        <dbReference type="EMBL" id="OGM32494.1"/>
    </source>
</evidence>
<feature type="transmembrane region" description="Helical" evidence="1">
    <location>
        <begin position="6"/>
        <end position="23"/>
    </location>
</feature>
<keyword evidence="1" id="KW-0812">Transmembrane</keyword>
<dbReference type="EMBL" id="MGGP01000014">
    <property type="protein sequence ID" value="OGM32494.1"/>
    <property type="molecule type" value="Genomic_DNA"/>
</dbReference>
<dbReference type="Proteomes" id="UP000178870">
    <property type="component" value="Unassembled WGS sequence"/>
</dbReference>
<protein>
    <submittedName>
        <fullName evidence="2">Uncharacterized protein</fullName>
    </submittedName>
</protein>
<dbReference type="AlphaFoldDB" id="A0A1F7YZ82"/>
<keyword evidence="1" id="KW-1133">Transmembrane helix</keyword>
<name>A0A1F7YZ82_9BACT</name>
<proteinExistence type="predicted"/>
<evidence type="ECO:0000313" key="3">
    <source>
        <dbReference type="Proteomes" id="UP000178870"/>
    </source>
</evidence>
<evidence type="ECO:0000256" key="1">
    <source>
        <dbReference type="SAM" id="Phobius"/>
    </source>
</evidence>
<comment type="caution">
    <text evidence="2">The sequence shown here is derived from an EMBL/GenBank/DDBJ whole genome shotgun (WGS) entry which is preliminary data.</text>
</comment>
<sequence>MFFFEGFAIMFLTATPLAFFVVMKREELKAPKLMVFLSLATLLSAVFVLIGLVSVLFVVQY</sequence>
<gene>
    <name evidence="2" type="ORF">A2803_03445</name>
</gene>
<accession>A0A1F7YZ82</accession>
<feature type="transmembrane region" description="Helical" evidence="1">
    <location>
        <begin position="35"/>
        <end position="59"/>
    </location>
</feature>